<sequence>MAKSQLRGNREVKKPKQPKKPAVPATPFSTVQSRVASEVATKKKT</sequence>
<comment type="caution">
    <text evidence="2">The sequence shown here is derived from an EMBL/GenBank/DDBJ whole genome shotgun (WGS) entry which is preliminary data.</text>
</comment>
<feature type="region of interest" description="Disordered" evidence="1">
    <location>
        <begin position="1"/>
        <end position="45"/>
    </location>
</feature>
<evidence type="ECO:0000313" key="2">
    <source>
        <dbReference type="EMBL" id="CAJ0813690.1"/>
    </source>
</evidence>
<dbReference type="RefSeq" id="WP_199030532.1">
    <property type="nucleotide sequence ID" value="NZ_CATZLL010000005.1"/>
</dbReference>
<name>A0ABM9K4W2_9RALS</name>
<keyword evidence="3" id="KW-1185">Reference proteome</keyword>
<gene>
    <name evidence="2" type="ORF">LMG18101_01999</name>
</gene>
<evidence type="ECO:0000313" key="3">
    <source>
        <dbReference type="Proteomes" id="UP001189757"/>
    </source>
</evidence>
<accession>A0ABM9K4W2</accession>
<reference evidence="2 3" key="1">
    <citation type="submission" date="2023-07" db="EMBL/GenBank/DDBJ databases">
        <authorList>
            <person name="Peeters C."/>
        </authorList>
    </citation>
    <scope>NUCLEOTIDE SEQUENCE [LARGE SCALE GENOMIC DNA]</scope>
    <source>
        <strain evidence="2 3">LMG 18101</strain>
    </source>
</reference>
<organism evidence="2 3">
    <name type="scientific">Ralstonia flaminis</name>
    <dbReference type="NCBI Taxonomy" id="3058597"/>
    <lineage>
        <taxon>Bacteria</taxon>
        <taxon>Pseudomonadati</taxon>
        <taxon>Pseudomonadota</taxon>
        <taxon>Betaproteobacteria</taxon>
        <taxon>Burkholderiales</taxon>
        <taxon>Burkholderiaceae</taxon>
        <taxon>Ralstonia</taxon>
    </lineage>
</organism>
<dbReference type="Proteomes" id="UP001189757">
    <property type="component" value="Unassembled WGS sequence"/>
</dbReference>
<protein>
    <submittedName>
        <fullName evidence="2">Uncharacterized protein</fullName>
    </submittedName>
</protein>
<evidence type="ECO:0000256" key="1">
    <source>
        <dbReference type="SAM" id="MobiDB-lite"/>
    </source>
</evidence>
<proteinExistence type="predicted"/>
<dbReference type="EMBL" id="CATZLL010000005">
    <property type="protein sequence ID" value="CAJ0813690.1"/>
    <property type="molecule type" value="Genomic_DNA"/>
</dbReference>